<keyword evidence="1" id="KW-0238">DNA-binding</keyword>
<protein>
    <submittedName>
        <fullName evidence="1">DNA-binding protein</fullName>
    </submittedName>
</protein>
<name>A0A5Q0BES2_9GAMM</name>
<evidence type="ECO:0000313" key="2">
    <source>
        <dbReference type="Proteomes" id="UP000325755"/>
    </source>
</evidence>
<dbReference type="GO" id="GO:0003677">
    <property type="term" value="F:DNA binding"/>
    <property type="evidence" value="ECO:0007669"/>
    <property type="project" value="UniProtKB-KW"/>
</dbReference>
<dbReference type="RefSeq" id="WP_153248299.1">
    <property type="nucleotide sequence ID" value="NZ_CP044205.1"/>
</dbReference>
<dbReference type="AlphaFoldDB" id="A0A5Q0BES2"/>
<dbReference type="KEGG" id="mmob:F6R98_06500"/>
<sequence>MSANGENNSYTKQWLTEKYGALLTMDNLAEVLHRKIGGLRFTLRNPTAELTQKLAPGLITIGRRKSYRVDVIAALIDQVDYPATSTEQEPRR</sequence>
<gene>
    <name evidence="1" type="ORF">F6R98_06500</name>
</gene>
<accession>A0A5Q0BES2</accession>
<dbReference type="InParanoid" id="A0A5Q0BES2"/>
<organism evidence="1 2">
    <name type="scientific">Candidatus Methylospira mobilis</name>
    <dbReference type="NCBI Taxonomy" id="1808979"/>
    <lineage>
        <taxon>Bacteria</taxon>
        <taxon>Pseudomonadati</taxon>
        <taxon>Pseudomonadota</taxon>
        <taxon>Gammaproteobacteria</taxon>
        <taxon>Methylococcales</taxon>
        <taxon>Methylococcaceae</taxon>
        <taxon>Candidatus Methylospira</taxon>
    </lineage>
</organism>
<proteinExistence type="predicted"/>
<dbReference type="EMBL" id="CP044205">
    <property type="protein sequence ID" value="QFY42320.1"/>
    <property type="molecule type" value="Genomic_DNA"/>
</dbReference>
<dbReference type="Proteomes" id="UP000325755">
    <property type="component" value="Chromosome"/>
</dbReference>
<reference evidence="1 2" key="1">
    <citation type="submission" date="2019-09" db="EMBL/GenBank/DDBJ databases">
        <title>Ecophysiology of the spiral-shaped methanotroph Methylospira mobilis as revealed by the complete genome sequence.</title>
        <authorList>
            <person name="Oshkin I.Y."/>
            <person name="Dedysh S.N."/>
            <person name="Miroshnikov K."/>
            <person name="Danilova O.V."/>
            <person name="Hakobyan A."/>
            <person name="Liesack W."/>
        </authorList>
    </citation>
    <scope>NUCLEOTIDE SEQUENCE [LARGE SCALE GENOMIC DNA]</scope>
    <source>
        <strain evidence="1 2">Shm1</strain>
    </source>
</reference>
<keyword evidence="2" id="KW-1185">Reference proteome</keyword>
<evidence type="ECO:0000313" key="1">
    <source>
        <dbReference type="EMBL" id="QFY42320.1"/>
    </source>
</evidence>